<protein>
    <submittedName>
        <fullName evidence="1">(2Fe-2S) ferredoxin domain-containing protein</fullName>
    </submittedName>
</protein>
<reference evidence="1 2" key="1">
    <citation type="submission" date="2019-04" db="EMBL/GenBank/DDBJ databases">
        <title>Sphingomonas psychrotolerans sp. nov., isolated from soil in the Tianshan Mountains, Xinjiang, China.</title>
        <authorList>
            <person name="Luo Y."/>
            <person name="Sheng H."/>
        </authorList>
    </citation>
    <scope>NUCLEOTIDE SEQUENCE [LARGE SCALE GENOMIC DNA]</scope>
    <source>
        <strain evidence="1 2">KIS18-15</strain>
    </source>
</reference>
<dbReference type="RefSeq" id="WP_135983561.1">
    <property type="nucleotide sequence ID" value="NZ_JAASQM010000002.1"/>
</dbReference>
<name>A0A4S1WQY5_9SPHN</name>
<keyword evidence="2" id="KW-1185">Reference proteome</keyword>
<dbReference type="EMBL" id="SRXU01000002">
    <property type="protein sequence ID" value="TGX44547.1"/>
    <property type="molecule type" value="Genomic_DNA"/>
</dbReference>
<organism evidence="1 2">
    <name type="scientific">Sphingomonas naasensis</name>
    <dbReference type="NCBI Taxonomy" id="1344951"/>
    <lineage>
        <taxon>Bacteria</taxon>
        <taxon>Pseudomonadati</taxon>
        <taxon>Pseudomonadota</taxon>
        <taxon>Alphaproteobacteria</taxon>
        <taxon>Sphingomonadales</taxon>
        <taxon>Sphingomonadaceae</taxon>
        <taxon>Sphingomonas</taxon>
    </lineage>
</organism>
<accession>A0A4S1WQY5</accession>
<dbReference type="Proteomes" id="UP000309848">
    <property type="component" value="Unassembled WGS sequence"/>
</dbReference>
<dbReference type="AlphaFoldDB" id="A0A4S1WQY5"/>
<dbReference type="OrthoDB" id="7412671at2"/>
<proteinExistence type="predicted"/>
<gene>
    <name evidence="1" type="ORF">E5A74_07145</name>
</gene>
<dbReference type="Gene3D" id="3.40.30.10">
    <property type="entry name" value="Glutaredoxin"/>
    <property type="match status" value="1"/>
</dbReference>
<comment type="caution">
    <text evidence="1">The sequence shown here is derived from an EMBL/GenBank/DDBJ whole genome shotgun (WGS) entry which is preliminary data.</text>
</comment>
<sequence length="100" mass="10369">MKHSVRSNWSNTVLVCAKCSKKLGGGFGPKGKTPLAKALRKQLGLKKGRKAAAGIVEVKCLGVCPRGAVTVVNGAASREWLLVPEGADVDAVAEELGLSE</sequence>
<evidence type="ECO:0000313" key="2">
    <source>
        <dbReference type="Proteomes" id="UP000309848"/>
    </source>
</evidence>
<evidence type="ECO:0000313" key="1">
    <source>
        <dbReference type="EMBL" id="TGX44547.1"/>
    </source>
</evidence>